<accession>A0A3D9MZP5</accession>
<dbReference type="EMBL" id="QREI01000003">
    <property type="protein sequence ID" value="REE24794.1"/>
    <property type="molecule type" value="Genomic_DNA"/>
</dbReference>
<organism evidence="1 2">
    <name type="scientific">Winogradskyella pacifica</name>
    <dbReference type="NCBI Taxonomy" id="664642"/>
    <lineage>
        <taxon>Bacteria</taxon>
        <taxon>Pseudomonadati</taxon>
        <taxon>Bacteroidota</taxon>
        <taxon>Flavobacteriia</taxon>
        <taxon>Flavobacteriales</taxon>
        <taxon>Flavobacteriaceae</taxon>
        <taxon>Winogradskyella</taxon>
    </lineage>
</organism>
<reference evidence="1 2" key="1">
    <citation type="submission" date="2018-07" db="EMBL/GenBank/DDBJ databases">
        <title>Genomic Encyclopedia of Type Strains, Phase III (KMG-III): the genomes of soil and plant-associated and newly described type strains.</title>
        <authorList>
            <person name="Whitman W."/>
        </authorList>
    </citation>
    <scope>NUCLEOTIDE SEQUENCE [LARGE SCALE GENOMIC DNA]</scope>
    <source>
        <strain evidence="1 2">CECT 7948</strain>
    </source>
</reference>
<dbReference type="OrthoDB" id="9773772at2"/>
<dbReference type="InterPro" id="IPR011009">
    <property type="entry name" value="Kinase-like_dom_sf"/>
</dbReference>
<dbReference type="RefSeq" id="WP_115809077.1">
    <property type="nucleotide sequence ID" value="NZ_QREI01000003.1"/>
</dbReference>
<sequence>MNRTKNIHDNFKQHEAFLDDIITNYDIKGEDYGNQKRNSLKLFKLEDKTLNVKSFRIPNVVNQVAYRFLRKSKAQRSFEYAKELQKLDVGTPQPVAYYEYKSLFLFNKSYYISEQLECDLTYRELLTDFNYPNYEAILRAFTRFTFQLHEKGIMFLDHSPGNTLITVDNDSYEFYLVDLNRMKFLPMDFSARMKNFARLSKYKNMVEIMSDEYAKCYGKPYDVVFHAMWEEVQEFRSKIRRKKKMKKLLKFWK</sequence>
<dbReference type="SUPFAM" id="SSF56112">
    <property type="entry name" value="Protein kinase-like (PK-like)"/>
    <property type="match status" value="1"/>
</dbReference>
<keyword evidence="1" id="KW-0808">Transferase</keyword>
<dbReference type="Pfam" id="PF06293">
    <property type="entry name" value="Kdo"/>
    <property type="match status" value="1"/>
</dbReference>
<keyword evidence="1" id="KW-0418">Kinase</keyword>
<protein>
    <submittedName>
        <fullName evidence="1">Lipopolysaccharide kinase (Kdo/WaaP) family protein</fullName>
    </submittedName>
</protein>
<proteinExistence type="predicted"/>
<dbReference type="AlphaFoldDB" id="A0A3D9MZP5"/>
<gene>
    <name evidence="1" type="ORF">DFQ09_103100</name>
</gene>
<name>A0A3D9MZP5_9FLAO</name>
<evidence type="ECO:0000313" key="2">
    <source>
        <dbReference type="Proteomes" id="UP000256919"/>
    </source>
</evidence>
<comment type="caution">
    <text evidence="1">The sequence shown here is derived from an EMBL/GenBank/DDBJ whole genome shotgun (WGS) entry which is preliminary data.</text>
</comment>
<dbReference type="Proteomes" id="UP000256919">
    <property type="component" value="Unassembled WGS sequence"/>
</dbReference>
<keyword evidence="2" id="KW-1185">Reference proteome</keyword>
<evidence type="ECO:0000313" key="1">
    <source>
        <dbReference type="EMBL" id="REE24794.1"/>
    </source>
</evidence>
<dbReference type="GO" id="GO:0016301">
    <property type="term" value="F:kinase activity"/>
    <property type="evidence" value="ECO:0007669"/>
    <property type="project" value="UniProtKB-KW"/>
</dbReference>